<feature type="compositionally biased region" description="Polar residues" evidence="6">
    <location>
        <begin position="1051"/>
        <end position="1063"/>
    </location>
</feature>
<feature type="compositionally biased region" description="Polar residues" evidence="6">
    <location>
        <begin position="135"/>
        <end position="147"/>
    </location>
</feature>
<evidence type="ECO:0000256" key="6">
    <source>
        <dbReference type="SAM" id="MobiDB-lite"/>
    </source>
</evidence>
<evidence type="ECO:0000256" key="5">
    <source>
        <dbReference type="ARBA" id="ARBA00022917"/>
    </source>
</evidence>
<dbReference type="EMBL" id="GFDF01004858">
    <property type="protein sequence ID" value="JAV09226.1"/>
    <property type="molecule type" value="Transcribed_RNA"/>
</dbReference>
<feature type="compositionally biased region" description="Polar residues" evidence="6">
    <location>
        <begin position="1183"/>
        <end position="1193"/>
    </location>
</feature>
<keyword evidence="2 9" id="KW-0396">Initiation factor</keyword>
<feature type="region of interest" description="Disordered" evidence="6">
    <location>
        <begin position="990"/>
        <end position="1066"/>
    </location>
</feature>
<comment type="similarity">
    <text evidence="1">Belongs to the eukaryotic initiation factor 4G family.</text>
</comment>
<dbReference type="InterPro" id="IPR003890">
    <property type="entry name" value="MIF4G-like_typ-3"/>
</dbReference>
<feature type="region of interest" description="Disordered" evidence="6">
    <location>
        <begin position="471"/>
        <end position="492"/>
    </location>
</feature>
<organism evidence="9">
    <name type="scientific">Nyssomyia neivai</name>
    <dbReference type="NCBI Taxonomy" id="330878"/>
    <lineage>
        <taxon>Eukaryota</taxon>
        <taxon>Metazoa</taxon>
        <taxon>Ecdysozoa</taxon>
        <taxon>Arthropoda</taxon>
        <taxon>Hexapoda</taxon>
        <taxon>Insecta</taxon>
        <taxon>Pterygota</taxon>
        <taxon>Neoptera</taxon>
        <taxon>Endopterygota</taxon>
        <taxon>Diptera</taxon>
        <taxon>Nematocera</taxon>
        <taxon>Psychodoidea</taxon>
        <taxon>Psychodidae</taxon>
        <taxon>Nyssomyia</taxon>
    </lineage>
</organism>
<dbReference type="FunFam" id="1.25.40.180:FF:000042">
    <property type="entry name" value="Eukaryotic translation initiation factor 4 gamma"/>
    <property type="match status" value="1"/>
</dbReference>
<feature type="compositionally biased region" description="Gly residues" evidence="6">
    <location>
        <begin position="1121"/>
        <end position="1132"/>
    </location>
</feature>
<feature type="compositionally biased region" description="Low complexity" evidence="6">
    <location>
        <begin position="67"/>
        <end position="107"/>
    </location>
</feature>
<dbReference type="GO" id="GO:0006417">
    <property type="term" value="P:regulation of translation"/>
    <property type="evidence" value="ECO:0007669"/>
    <property type="project" value="UniProtKB-KW"/>
</dbReference>
<evidence type="ECO:0000256" key="2">
    <source>
        <dbReference type="ARBA" id="ARBA00022540"/>
    </source>
</evidence>
<dbReference type="Gene3D" id="1.25.40.180">
    <property type="match status" value="3"/>
</dbReference>
<feature type="domain" description="W2" evidence="7">
    <location>
        <begin position="1427"/>
        <end position="1587"/>
    </location>
</feature>
<dbReference type="GO" id="GO:0016281">
    <property type="term" value="C:eukaryotic translation initiation factor 4F complex"/>
    <property type="evidence" value="ECO:0007669"/>
    <property type="project" value="TreeGrafter"/>
</dbReference>
<dbReference type="InterPro" id="IPR016024">
    <property type="entry name" value="ARM-type_fold"/>
</dbReference>
<keyword evidence="3" id="KW-0597">Phosphoprotein</keyword>
<evidence type="ECO:0000313" key="9">
    <source>
        <dbReference type="EMBL" id="JAV09226.1"/>
    </source>
</evidence>
<dbReference type="SMART" id="SM00543">
    <property type="entry name" value="MIF4G"/>
    <property type="match status" value="1"/>
</dbReference>
<dbReference type="CDD" id="cd11559">
    <property type="entry name" value="W2_eIF4G1_like"/>
    <property type="match status" value="1"/>
</dbReference>
<keyword evidence="4" id="KW-0810">Translation regulation</keyword>
<evidence type="ECO:0000259" key="7">
    <source>
        <dbReference type="PROSITE" id="PS51363"/>
    </source>
</evidence>
<dbReference type="InterPro" id="IPR003891">
    <property type="entry name" value="Initiation_fac_eIF4g_MI"/>
</dbReference>
<proteinExistence type="inferred from homology"/>
<feature type="region of interest" description="Disordered" evidence="6">
    <location>
        <begin position="60"/>
        <end position="151"/>
    </location>
</feature>
<feature type="region of interest" description="Disordered" evidence="6">
    <location>
        <begin position="359"/>
        <end position="400"/>
    </location>
</feature>
<dbReference type="GO" id="GO:0003729">
    <property type="term" value="F:mRNA binding"/>
    <property type="evidence" value="ECO:0007669"/>
    <property type="project" value="TreeGrafter"/>
</dbReference>
<feature type="compositionally biased region" description="Polar residues" evidence="6">
    <location>
        <begin position="1153"/>
        <end position="1165"/>
    </location>
</feature>
<evidence type="ECO:0000256" key="1">
    <source>
        <dbReference type="ARBA" id="ARBA00005775"/>
    </source>
</evidence>
<evidence type="ECO:0000259" key="8">
    <source>
        <dbReference type="PROSITE" id="PS51366"/>
    </source>
</evidence>
<feature type="compositionally biased region" description="Gly residues" evidence="6">
    <location>
        <begin position="996"/>
        <end position="1011"/>
    </location>
</feature>
<feature type="domain" description="MI" evidence="8">
    <location>
        <begin position="1233"/>
        <end position="1356"/>
    </location>
</feature>
<feature type="region of interest" description="Disordered" evidence="6">
    <location>
        <begin position="498"/>
        <end position="517"/>
    </location>
</feature>
<accession>A0A1L8DRX0</accession>
<sequence length="1587" mass="174145">MMSTNSPGSGGNNTNNKNKIPQQQYSFVVQQTNPHTAQKNPIGATQAFGIIAGADGFHAPPTSAAFSGQTVPGQQQAQQSAPNTIRAMNQATPTLPQQQSTQQSELQKMQPQQTLQPLSYGQQTRQGAQPPAIYSRNNGSNPATNRTRAPMMSSPMFAAPHMQHQLVMQYPGLPNAFNSQPRQTQNQIYQQHNQVQFNQATHIQPPGFAYYPNVFSNAPYMQQRPNATAPIGISQGTPTLAPASSQPGMSLPPSVLPPSAMVAAAAAGGPPGSAAPKAATANRRQHALQIIDPNSGMDILDEFLHTRSSSRTQSPAAATIQPPPEAQQPEAPATEYPTVELQVGDMGTMTPVVSAISDGPAVDITPKQTQNKKKKAVEIEKPPAAKGEQPAPTPQISETPTIVPATVVSSPLTATTTTTATETSIPDNSGTCISTSVSVSNDQVSANANISNNNVAVEVAVCQMGGVTEEVANNNSEAPPPPEEEKTNVQNNNEVVRETEVADTNENVTTPSTDETDEAAAPIEETIIPPQNVKVAVSDEVPEIGEPDDKGAPPEKNPLLINYDEGQWSPLNPDGKKKYTVEQLRKLSEDPRSKIKPDVKFEPILKKARGEQGLNYGGQMVERKLPAGRGGDSNLLPRFAQNLMQGSPGGNQLTGGYKRISQQGNKSSGSSGGGSSQGKNPQNSGMIRVSLSLREDVKLNETENAWRPSHMKVSESVSEDDRVTEDLYKKFRAILNKLTPEKFSVLVKQVMTLKIDTSERLNGCIELVFEKAVGEPNFSVAYAQLCKQISMISVLEPQQQTENGSDETKKQNEQFMFRKMLLNRCQGEFTTISAQTDEQKKLSMRLEEFKDDPEKHEEYKLIVEEEERKLRWRALGTVRFIGELFKSEMLTSNIMNNCIAILMSNRHEDNLECLCKLLTTIGSRLDQNVLVEYFVKLQEIVDNRKQHKISSRVRFMIQDLIDLRKNKWVPRRPDNKPKTIVQIQKEAEAEYNNQSLGGGSGGGGSGSGGGYREQVRDQRDRHNRGGGGGGGGYNKSSSHGGSGIGGKNNDDGWTTQNTKSSRATAVDTKKLMLNTKVIDQNTSLGTAQMYKWQPQSTNMYQALSDMDASARQDVGPPKGKSSGGAFGGGPFGKGSTERDRYEGRGSQHKSSRENSSTRSAASRSLQAPARPQGPTARIPYASMASTSQGGSSRSIEKIPSMPTMEKISQPPPREVAAATQQLSPDELEDIAQKIRRSWKEMLEEYVAKYTTVEQCTEFIVKVPEEHKYLGVRAIYDAVLELKKPQREAIGDILTYALRTARSITMESYLHGLRLHMEGIEEMAIDVPMIWEFIPEYLGPLILAKVINLQTLAKVSVNLISAKLGGQLLSRMLSHLVSKRGPSIAMEIWEKSQVTWTDFIEPSKVDEFIATNNFNFLVNKDFSTYQSTSSNNVSLEGVQERLKELITTNAPYDTIEEWITANVGTIDKNFIRILTTVVIESCLYPNSKINGPLLETQVRLLTRYIENKEEFEMQCLFAIQKLIFKLEHPSGLMSNIFGTLYDMEVLSCDSFKNWLDSPEEPEGKGVAVKSLHTFFNNILVNELSDDND</sequence>
<feature type="region of interest" description="Disordered" evidence="6">
    <location>
        <begin position="641"/>
        <end position="685"/>
    </location>
</feature>
<dbReference type="InterPro" id="IPR003307">
    <property type="entry name" value="W2_domain"/>
</dbReference>
<feature type="compositionally biased region" description="Basic and acidic residues" evidence="6">
    <location>
        <begin position="1135"/>
        <end position="1145"/>
    </location>
</feature>
<dbReference type="GO" id="GO:0003743">
    <property type="term" value="F:translation initiation factor activity"/>
    <property type="evidence" value="ECO:0007669"/>
    <property type="project" value="UniProtKB-KW"/>
</dbReference>
<feature type="compositionally biased region" description="Polar residues" evidence="6">
    <location>
        <begin position="109"/>
        <end position="127"/>
    </location>
</feature>
<dbReference type="PROSITE" id="PS51366">
    <property type="entry name" value="MI"/>
    <property type="match status" value="1"/>
</dbReference>
<dbReference type="SMART" id="SM00515">
    <property type="entry name" value="eIF5C"/>
    <property type="match status" value="1"/>
</dbReference>
<name>A0A1L8DRX0_9DIPT</name>
<dbReference type="PANTHER" id="PTHR23253:SF78">
    <property type="entry name" value="EUKARYOTIC TRANSLATION INITIATION FACTOR 4G1, ISOFORM B-RELATED"/>
    <property type="match status" value="1"/>
</dbReference>
<feature type="region of interest" description="Disordered" evidence="6">
    <location>
        <begin position="308"/>
        <end position="333"/>
    </location>
</feature>
<dbReference type="Pfam" id="PF02847">
    <property type="entry name" value="MA3"/>
    <property type="match status" value="1"/>
</dbReference>
<dbReference type="Pfam" id="PF21140">
    <property type="entry name" value="eIF4G1-like_eIF4E-bd"/>
    <property type="match status" value="1"/>
</dbReference>
<dbReference type="InterPro" id="IPR049485">
    <property type="entry name" value="eIF4G1-like_eIF4E-bd"/>
</dbReference>
<dbReference type="PANTHER" id="PTHR23253">
    <property type="entry name" value="EUKARYOTIC TRANSLATION INITIATION FACTOR 4 GAMMA"/>
    <property type="match status" value="1"/>
</dbReference>
<reference evidence="9" key="1">
    <citation type="submission" date="2016-12" db="EMBL/GenBank/DDBJ databases">
        <title>An insight into the sialome and mialome of the sand fly, Nyssomyia neivai.</title>
        <authorList>
            <person name="Sebastian V."/>
            <person name="Goulart T.M."/>
            <person name="Oliveira W."/>
            <person name="Calvo E."/>
            <person name="Oliveira L.F."/>
            <person name="Pinto M.C."/>
            <person name="Rosselino A.M."/>
            <person name="Ribeiro J.M."/>
        </authorList>
    </citation>
    <scope>NUCLEOTIDE SEQUENCE</scope>
</reference>
<dbReference type="SUPFAM" id="SSF48371">
    <property type="entry name" value="ARM repeat"/>
    <property type="match status" value="3"/>
</dbReference>
<keyword evidence="5" id="KW-0648">Protein biosynthesis</keyword>
<protein>
    <submittedName>
        <fullName evidence="9">Putative translation initiation factor 4f ribosome/mrna-bridging subunit eif-4g</fullName>
    </submittedName>
</protein>
<feature type="region of interest" description="Disordered" evidence="6">
    <location>
        <begin position="1108"/>
        <end position="1212"/>
    </location>
</feature>
<dbReference type="Pfam" id="PF02854">
    <property type="entry name" value="MIF4G"/>
    <property type="match status" value="1"/>
</dbReference>
<evidence type="ECO:0000256" key="3">
    <source>
        <dbReference type="ARBA" id="ARBA00022553"/>
    </source>
</evidence>
<feature type="compositionally biased region" description="Polar residues" evidence="6">
    <location>
        <begin position="502"/>
        <end position="513"/>
    </location>
</feature>
<dbReference type="PROSITE" id="PS51363">
    <property type="entry name" value="W2"/>
    <property type="match status" value="1"/>
</dbReference>
<evidence type="ECO:0000256" key="4">
    <source>
        <dbReference type="ARBA" id="ARBA00022845"/>
    </source>
</evidence>